<proteinExistence type="predicted"/>
<feature type="domain" description="Erythromycin biosynthesis protein CIII-like C-terminal" evidence="2">
    <location>
        <begin position="349"/>
        <end position="453"/>
    </location>
</feature>
<dbReference type="CDD" id="cd03784">
    <property type="entry name" value="GT1_Gtf-like"/>
    <property type="match status" value="1"/>
</dbReference>
<keyword evidence="4" id="KW-1185">Reference proteome</keyword>
<keyword evidence="1 3" id="KW-0808">Transferase</keyword>
<evidence type="ECO:0000313" key="3">
    <source>
        <dbReference type="EMBL" id="TDZ99561.1"/>
    </source>
</evidence>
<dbReference type="InterPro" id="IPR002213">
    <property type="entry name" value="UDP_glucos_trans"/>
</dbReference>
<evidence type="ECO:0000256" key="1">
    <source>
        <dbReference type="ARBA" id="ARBA00022679"/>
    </source>
</evidence>
<accession>A0A4R8SMD5</accession>
<dbReference type="AlphaFoldDB" id="A0A4R8SMD5"/>
<evidence type="ECO:0000259" key="2">
    <source>
        <dbReference type="Pfam" id="PF06722"/>
    </source>
</evidence>
<dbReference type="PANTHER" id="PTHR48050">
    <property type="entry name" value="STEROL 3-BETA-GLUCOSYLTRANSFERASE"/>
    <property type="match status" value="1"/>
</dbReference>
<gene>
    <name evidence="3" type="primary">ugtA1-1</name>
    <name evidence="3" type="ORF">C8034_v000002</name>
</gene>
<dbReference type="Gene3D" id="3.40.50.2000">
    <property type="entry name" value="Glycogen Phosphorylase B"/>
    <property type="match status" value="2"/>
</dbReference>
<evidence type="ECO:0000313" key="4">
    <source>
        <dbReference type="Proteomes" id="UP000295604"/>
    </source>
</evidence>
<sequence length="472" mass="51313">MTTKPLILYAVPPREGHMRPALQISQHLVSRGFDVTILGTKKWQLTIEACGAHFSPIIGLWGTLDDPARWPDIANASDAAARLAASLDGGFISLLPSGLESVRYALAGMRRRVPKSKIIVLSDTCFSGTLGLKLGTDLPEGFEEGEEIRTIGIGVVPTFWTSPERPPWGSGLPFDNTPEGRTRNLRAIQDSWDGDAEERGRWVLGMMGCSKPIGSLYEGFRTDVRHPFWDAVTVCHDVVLQMCLPGLEFPSSDWPRRIKFAGTLPIKPVPAGLVYPTWFGDVLANSASAPGSKMGRKRVVFVAQGTEVLDHRELIIPTMHALSARDDVLLVACLCVAGATLDTSSFPEGRLPANARVVDYFPYDAVLAHADVFVSNSGYGGFQHAVSNGVPMIQAGNTFDKPDIGRRIEWSGLGVFLPESPVTTKALGEAFERVLRDDRYKARAVELRNEAAGYDPLGKVEHEIEVLAALGA</sequence>
<reference evidence="3 4" key="1">
    <citation type="submission" date="2018-11" db="EMBL/GenBank/DDBJ databases">
        <title>Genome sequence and assembly of Colletotrichum sidae.</title>
        <authorList>
            <person name="Gan P."/>
            <person name="Shirasu K."/>
        </authorList>
    </citation>
    <scope>NUCLEOTIDE SEQUENCE [LARGE SCALE GENOMIC DNA]</scope>
    <source>
        <strain evidence="3 4">CBS 518.97</strain>
    </source>
</reference>
<protein>
    <submittedName>
        <fullName evidence="3">UDP-glucosyltransferase A1</fullName>
    </submittedName>
</protein>
<comment type="caution">
    <text evidence="3">The sequence shown here is derived from an EMBL/GenBank/DDBJ whole genome shotgun (WGS) entry which is preliminary data.</text>
</comment>
<dbReference type="Pfam" id="PF06722">
    <property type="entry name" value="EryCIII-like_C"/>
    <property type="match status" value="1"/>
</dbReference>
<organism evidence="3 4">
    <name type="scientific">Colletotrichum sidae</name>
    <dbReference type="NCBI Taxonomy" id="1347389"/>
    <lineage>
        <taxon>Eukaryota</taxon>
        <taxon>Fungi</taxon>
        <taxon>Dikarya</taxon>
        <taxon>Ascomycota</taxon>
        <taxon>Pezizomycotina</taxon>
        <taxon>Sordariomycetes</taxon>
        <taxon>Hypocreomycetidae</taxon>
        <taxon>Glomerellales</taxon>
        <taxon>Glomerellaceae</taxon>
        <taxon>Colletotrichum</taxon>
        <taxon>Colletotrichum orbiculare species complex</taxon>
    </lineage>
</organism>
<dbReference type="InterPro" id="IPR010610">
    <property type="entry name" value="EryCIII-like_C"/>
</dbReference>
<dbReference type="GO" id="GO:0016758">
    <property type="term" value="F:hexosyltransferase activity"/>
    <property type="evidence" value="ECO:0007669"/>
    <property type="project" value="UniProtKB-ARBA"/>
</dbReference>
<dbReference type="InterPro" id="IPR050426">
    <property type="entry name" value="Glycosyltransferase_28"/>
</dbReference>
<dbReference type="Proteomes" id="UP000295604">
    <property type="component" value="Unassembled WGS sequence"/>
</dbReference>
<dbReference type="SUPFAM" id="SSF53756">
    <property type="entry name" value="UDP-Glycosyltransferase/glycogen phosphorylase"/>
    <property type="match status" value="1"/>
</dbReference>
<dbReference type="GO" id="GO:0008194">
    <property type="term" value="F:UDP-glycosyltransferase activity"/>
    <property type="evidence" value="ECO:0007669"/>
    <property type="project" value="InterPro"/>
</dbReference>
<dbReference type="PANTHER" id="PTHR48050:SF13">
    <property type="entry name" value="STEROL 3-BETA-GLUCOSYLTRANSFERASE UGT80A2"/>
    <property type="match status" value="1"/>
</dbReference>
<dbReference type="EMBL" id="QAPF01001625">
    <property type="protein sequence ID" value="TDZ99561.1"/>
    <property type="molecule type" value="Genomic_DNA"/>
</dbReference>
<name>A0A4R8SMD5_9PEZI</name>